<keyword evidence="7" id="KW-1185">Reference proteome</keyword>
<protein>
    <recommendedName>
        <fullName evidence="5">Protein arginine N-methyltransferase domain-containing protein</fullName>
    </recommendedName>
</protein>
<dbReference type="Pfam" id="PF06325">
    <property type="entry name" value="PrmA"/>
    <property type="match status" value="1"/>
</dbReference>
<dbReference type="GO" id="GO:0042054">
    <property type="term" value="F:histone methyltransferase activity"/>
    <property type="evidence" value="ECO:0007669"/>
    <property type="project" value="TreeGrafter"/>
</dbReference>
<dbReference type="CDD" id="cd02440">
    <property type="entry name" value="AdoMet_MTases"/>
    <property type="match status" value="1"/>
</dbReference>
<evidence type="ECO:0000313" key="6">
    <source>
        <dbReference type="EMBL" id="KFD52059.1"/>
    </source>
</evidence>
<dbReference type="AlphaFoldDB" id="A0A085M4B3"/>
<dbReference type="EMBL" id="KL363232">
    <property type="protein sequence ID" value="KFD52059.1"/>
    <property type="molecule type" value="Genomic_DNA"/>
</dbReference>
<evidence type="ECO:0000259" key="5">
    <source>
        <dbReference type="Pfam" id="PF22528"/>
    </source>
</evidence>
<feature type="domain" description="Protein arginine N-methyltransferase" evidence="5">
    <location>
        <begin position="331"/>
        <end position="433"/>
    </location>
</feature>
<dbReference type="GO" id="GO:0032259">
    <property type="term" value="P:methylation"/>
    <property type="evidence" value="ECO:0007669"/>
    <property type="project" value="UniProtKB-KW"/>
</dbReference>
<dbReference type="PANTHER" id="PTHR11006:SF60">
    <property type="entry name" value="PROTEIN ARGININE N-METHYLTRANSFERASE 9"/>
    <property type="match status" value="1"/>
</dbReference>
<accession>A0A085M4B3</accession>
<dbReference type="GO" id="GO:0005634">
    <property type="term" value="C:nucleus"/>
    <property type="evidence" value="ECO:0007669"/>
    <property type="project" value="TreeGrafter"/>
</dbReference>
<dbReference type="Pfam" id="PF22528">
    <property type="entry name" value="PRMT_C"/>
    <property type="match status" value="1"/>
</dbReference>
<keyword evidence="2 4" id="KW-0808">Transferase</keyword>
<evidence type="ECO:0000256" key="4">
    <source>
        <dbReference type="PROSITE-ProRule" id="PRU01015"/>
    </source>
</evidence>
<keyword evidence="3 4" id="KW-0949">S-adenosyl-L-methionine</keyword>
<dbReference type="InterPro" id="IPR025799">
    <property type="entry name" value="Arg_MeTrfase"/>
</dbReference>
<gene>
    <name evidence="6" type="ORF">M513_07041</name>
</gene>
<dbReference type="SUPFAM" id="SSF48452">
    <property type="entry name" value="TPR-like"/>
    <property type="match status" value="1"/>
</dbReference>
<organism evidence="6 7">
    <name type="scientific">Trichuris suis</name>
    <name type="common">pig whipworm</name>
    <dbReference type="NCBI Taxonomy" id="68888"/>
    <lineage>
        <taxon>Eukaryota</taxon>
        <taxon>Metazoa</taxon>
        <taxon>Ecdysozoa</taxon>
        <taxon>Nematoda</taxon>
        <taxon>Enoplea</taxon>
        <taxon>Dorylaimia</taxon>
        <taxon>Trichinellida</taxon>
        <taxon>Trichuridae</taxon>
        <taxon>Trichuris</taxon>
    </lineage>
</organism>
<sequence>MVRYSLAVARHSYRQGKVEKSLAHYLAILRFFPRKAAALEIEFLEVLESFCLKYASSESLSFVQDRLDMAKAYYGSSVKFIIICAHHLIRAKSYELAAVQFCKALSLDPHSNDAFRGLQDLRAHFVRQWHFKMLNDVERNRSYQKAIQRAVDTGRVNTVLDIGCGTGILSMMASKAGAKTVYACECNSLMAQIAREVIKDNDLKNSITVYSLHSMDLNVGQEMSSQADLIVTELMDDGLFGESIVSTLLDAKRRLLKEDGFVIPSKAAVWAALVESDAIRNGHVFEPRDLPCGMRFPTIVLSSICSFEKAVSNSTYEPEPYTSEKMANYGSCRWLTDPFLVDEIDFTNVSDLMAHASGIERSFTVRLKADGRVDAIVCWFRACLFEDIEISSHPGNKTSWDQAVFPLYVSDVLPSGSEVQLHCTMNNNVLRCRMEPLDADSEAKALVGTSGLVALLNDMVLLNTYRLFMQATKNAGILKHSAILDVTDNPFIASLAVKLFGAEVWAQCKFQCIEIFEQLSSACSDESSKGSVVLFENVEDVENVAPCTLLLCCPVSSGGELRRSALKQVYYSRSKLGITQVIPECMEVHCILVDSQQLEAYTCLVSDERTLDFKVKKHINPYRTLVQRELILDQLDYVPLSNPFRLMTIDLQEPFDEFTEPKFIEQTASTVVNTTREGTLNAIVFWFHLKCPSLSCVCFSTSECSNHFKVAAALVTPTPVMKSSTIEVCAALEKGILTFSSPT</sequence>
<dbReference type="GO" id="GO:0016274">
    <property type="term" value="F:protein-arginine N-methyltransferase activity"/>
    <property type="evidence" value="ECO:0007669"/>
    <property type="project" value="InterPro"/>
</dbReference>
<dbReference type="SUPFAM" id="SSF53335">
    <property type="entry name" value="S-adenosyl-L-methionine-dependent methyltransferases"/>
    <property type="match status" value="1"/>
</dbReference>
<dbReference type="PROSITE" id="PS51678">
    <property type="entry name" value="SAM_MT_PRMT"/>
    <property type="match status" value="1"/>
</dbReference>
<reference evidence="6 7" key="1">
    <citation type="journal article" date="2014" name="Nat. Genet.">
        <title>Genome and transcriptome of the porcine whipworm Trichuris suis.</title>
        <authorList>
            <person name="Jex A.R."/>
            <person name="Nejsum P."/>
            <person name="Schwarz E.M."/>
            <person name="Hu L."/>
            <person name="Young N.D."/>
            <person name="Hall R.S."/>
            <person name="Korhonen P.K."/>
            <person name="Liao S."/>
            <person name="Thamsborg S."/>
            <person name="Xia J."/>
            <person name="Xu P."/>
            <person name="Wang S."/>
            <person name="Scheerlinck J.P."/>
            <person name="Hofmann A."/>
            <person name="Sternberg P.W."/>
            <person name="Wang J."/>
            <person name="Gasser R.B."/>
        </authorList>
    </citation>
    <scope>NUCLEOTIDE SEQUENCE [LARGE SCALE GENOMIC DNA]</scope>
    <source>
        <strain evidence="6">DCEP-RM93M</strain>
    </source>
</reference>
<evidence type="ECO:0000313" key="7">
    <source>
        <dbReference type="Proteomes" id="UP000030764"/>
    </source>
</evidence>
<dbReference type="Proteomes" id="UP000030764">
    <property type="component" value="Unassembled WGS sequence"/>
</dbReference>
<evidence type="ECO:0000256" key="3">
    <source>
        <dbReference type="ARBA" id="ARBA00022691"/>
    </source>
</evidence>
<dbReference type="FunFam" id="3.40.50.150:FF:000071">
    <property type="entry name" value="Protein arginine N-methyltransferase 7"/>
    <property type="match status" value="1"/>
</dbReference>
<dbReference type="InterPro" id="IPR055135">
    <property type="entry name" value="PRMT_dom"/>
</dbReference>
<keyword evidence="1 4" id="KW-0489">Methyltransferase</keyword>
<name>A0A085M4B3_9BILA</name>
<evidence type="ECO:0000256" key="2">
    <source>
        <dbReference type="ARBA" id="ARBA00022679"/>
    </source>
</evidence>
<evidence type="ECO:0000256" key="1">
    <source>
        <dbReference type="ARBA" id="ARBA00022603"/>
    </source>
</evidence>
<dbReference type="InterPro" id="IPR029063">
    <property type="entry name" value="SAM-dependent_MTases_sf"/>
</dbReference>
<proteinExistence type="predicted"/>
<dbReference type="Gene3D" id="3.40.50.150">
    <property type="entry name" value="Vaccinia Virus protein VP39"/>
    <property type="match status" value="1"/>
</dbReference>
<dbReference type="Gene3D" id="2.70.160.11">
    <property type="entry name" value="Hnrnp arginine n-methyltransferase1"/>
    <property type="match status" value="2"/>
</dbReference>
<dbReference type="PANTHER" id="PTHR11006">
    <property type="entry name" value="PROTEIN ARGININE N-METHYLTRANSFERASE"/>
    <property type="match status" value="1"/>
</dbReference>
<dbReference type="InterPro" id="IPR011990">
    <property type="entry name" value="TPR-like_helical_dom_sf"/>
</dbReference>